<evidence type="ECO:0000256" key="11">
    <source>
        <dbReference type="ARBA" id="ARBA00023163"/>
    </source>
</evidence>
<keyword evidence="9" id="KW-1133">Transmembrane helix</keyword>
<dbReference type="EMBL" id="LT934111">
    <property type="protein sequence ID" value="VAH06742.1"/>
    <property type="molecule type" value="Genomic_DNA"/>
</dbReference>
<keyword evidence="12" id="KW-0325">Glycoprotein</keyword>
<evidence type="ECO:0000313" key="18">
    <source>
        <dbReference type="EMBL" id="VAH06742.1"/>
    </source>
</evidence>
<dbReference type="GO" id="GO:0005634">
    <property type="term" value="C:nucleus"/>
    <property type="evidence" value="ECO:0007669"/>
    <property type="project" value="UniProtKB-SubCell"/>
</dbReference>
<dbReference type="HAMAP" id="MF_00320">
    <property type="entry name" value="RNApol_arch_Rpo3"/>
    <property type="match status" value="1"/>
</dbReference>
<keyword evidence="10" id="KW-0472">Membrane</keyword>
<keyword evidence="4" id="KW-0240">DNA-directed RNA polymerase</keyword>
<organism evidence="18 19">
    <name type="scientific">Triticum turgidum subsp. durum</name>
    <name type="common">Durum wheat</name>
    <name type="synonym">Triticum durum</name>
    <dbReference type="NCBI Taxonomy" id="4567"/>
    <lineage>
        <taxon>Eukaryota</taxon>
        <taxon>Viridiplantae</taxon>
        <taxon>Streptophyta</taxon>
        <taxon>Embryophyta</taxon>
        <taxon>Tracheophyta</taxon>
        <taxon>Spermatophyta</taxon>
        <taxon>Magnoliopsida</taxon>
        <taxon>Liliopsida</taxon>
        <taxon>Poales</taxon>
        <taxon>Poaceae</taxon>
        <taxon>BOP clade</taxon>
        <taxon>Pooideae</taxon>
        <taxon>Triticodae</taxon>
        <taxon>Triticeae</taxon>
        <taxon>Triticinae</taxon>
        <taxon>Triticum</taxon>
    </lineage>
</organism>
<dbReference type="InterPro" id="IPR022842">
    <property type="entry name" value="RNAP_Rpo3/Rpb3/RPAC1"/>
</dbReference>
<dbReference type="SUPFAM" id="SSF55257">
    <property type="entry name" value="RBP11-like subunits of RNA polymerase"/>
    <property type="match status" value="1"/>
</dbReference>
<dbReference type="FunFam" id="3.40.50.150:FF:000170">
    <property type="entry name" value="Probable methyltransferase PMT6"/>
    <property type="match status" value="1"/>
</dbReference>
<dbReference type="GO" id="GO:0046983">
    <property type="term" value="F:protein dimerization activity"/>
    <property type="evidence" value="ECO:0007669"/>
    <property type="project" value="InterPro"/>
</dbReference>
<keyword evidence="19" id="KW-1185">Reference proteome</keyword>
<feature type="domain" description="DNA-directed RNA polymerase RpoA/D/Rpb3-type" evidence="17">
    <location>
        <begin position="689"/>
        <end position="986"/>
    </location>
</feature>
<dbReference type="GO" id="GO:0003899">
    <property type="term" value="F:DNA-directed RNA polymerase activity"/>
    <property type="evidence" value="ECO:0007669"/>
    <property type="project" value="InterPro"/>
</dbReference>
<dbReference type="Pfam" id="PF03141">
    <property type="entry name" value="Methyltransf_29"/>
    <property type="match status" value="1"/>
</dbReference>
<keyword evidence="11" id="KW-0804">Transcription</keyword>
<accession>A0A9R0UZA6</accession>
<keyword evidence="7" id="KW-0812">Transmembrane</keyword>
<dbReference type="Pfam" id="PF01000">
    <property type="entry name" value="RNA_pol_A_bac"/>
    <property type="match status" value="1"/>
</dbReference>
<dbReference type="InterPro" id="IPR036603">
    <property type="entry name" value="RBP11-like"/>
</dbReference>
<dbReference type="PANTHER" id="PTHR10108">
    <property type="entry name" value="SAM-DEPENDENT METHYLTRANSFERASE"/>
    <property type="match status" value="1"/>
</dbReference>
<evidence type="ECO:0000256" key="15">
    <source>
        <dbReference type="ARBA" id="ARBA00060399"/>
    </source>
</evidence>
<dbReference type="PROSITE" id="PS00446">
    <property type="entry name" value="RNA_POL_D_30KD"/>
    <property type="match status" value="1"/>
</dbReference>
<keyword evidence="5" id="KW-0489">Methyltransferase</keyword>
<dbReference type="InterPro" id="IPR033901">
    <property type="entry name" value="RNAPI/III_AC40"/>
</dbReference>
<keyword evidence="13" id="KW-0539">Nucleus</keyword>
<evidence type="ECO:0000256" key="10">
    <source>
        <dbReference type="ARBA" id="ARBA00023136"/>
    </source>
</evidence>
<dbReference type="InterPro" id="IPR011262">
    <property type="entry name" value="DNA-dir_RNA_pol_insert"/>
</dbReference>
<protein>
    <recommendedName>
        <fullName evidence="3">DNA-directed RNA polymerases I and III subunit RPAC1</fullName>
    </recommendedName>
</protein>
<keyword evidence="6" id="KW-0808">Transferase</keyword>
<dbReference type="Gramene" id="TRITD1Av1G149270.2">
    <property type="protein sequence ID" value="TRITD1Av1G149270.2"/>
    <property type="gene ID" value="TRITD1Av1G149270"/>
</dbReference>
<dbReference type="Gene3D" id="2.170.120.12">
    <property type="entry name" value="DNA-directed RNA polymerase, insert domain"/>
    <property type="match status" value="1"/>
</dbReference>
<evidence type="ECO:0000313" key="19">
    <source>
        <dbReference type="Proteomes" id="UP000324705"/>
    </source>
</evidence>
<comment type="similarity">
    <text evidence="14">Belongs to the archaeal Rpo3/eukaryotic RPB3 RNA polymerase subunit family.</text>
</comment>
<sequence>MGRWCSPASAEPRSVQLLLLGVALVAASFYAGTLFQSSASPALILPPSVSRSPGTSNPQDASEFTNKVGVTYRTASISVPDYGLDVCPLEYNEHIPCHDAAYIRSLRNLDRSRHEDLEAKCPPREESLFCLVPPPNDYKIPIRWPTSRDYVWRSNVNHSHLSEVKGGQNWVHENGKLWWFPGGGTHFKRGASEYIERLGNMTTNSTGDLRSAGVVQVLDVGCGVASFSAYLLPLDIHTMSFAPKDGHENQIQFALERGIGAMISVLATKQLPYPGNSFEMVHCSRCRVDWHENDGILLKEVDRLLRPNGYFVYSAPPAYRKDKDFPIIWEKLINITSAMCWKLIAKHVQTAIWIKPEDESCRQKNADMGILNICDPGDTSSWQAPLMNCVRLNTDQSKIQKLPSRPERLLFYSRSLEIIGVTPEKFENNNQFWRDQVRKYWSFLGVEKTSIRNIMDMNANYGGFAMALSTDPVWIMNIVPYTTINTLPVIYDRGLIGSYHDWCQPFSTYPRSYDLLHAFYLFSHYQGHVGGCLLEDIMLEIDRIIRPQGFIIIRDENTTLSRISDLAPKFLWDVTIHTLENEENRPEQDETTQKRYKQMVKLKDKPFCLLHFLDLSKGHEKWKMRLEHVLLNITACLLVFGLDGKGWHGETEGFQYSGAFAAMGVDTSVSVEKFCKNFKIEINRLTDEDMEFDMIGVDASIANAFRRILIAEVPTMAIEKVFMVDNTSVIADEVLSHRLGLIPLDADPRLFDYISDDVPNERNTIVYKLHVSCEKGSQRLTAVYSCLQLSWLAVKSGQLEWLPEGSQLTMASPAQSGDNQRTYTSFGQSQQNTSERPLGVKYNDITIARLGPGQAIELEAHAVKGVGKVHAKWSPVATAWYRMLPEVVLLKEIKNGDAEELVKKCPVNVFDIEDLGKGEKRAVVAKPRACTLCRECVRLADDQVELRRVRDHFIFTIESTGSLPPEVLFTEAVNILEEKCERVISELS</sequence>
<dbReference type="GO" id="GO:0006351">
    <property type="term" value="P:DNA-templated transcription"/>
    <property type="evidence" value="ECO:0007669"/>
    <property type="project" value="InterPro"/>
</dbReference>
<evidence type="ECO:0000256" key="4">
    <source>
        <dbReference type="ARBA" id="ARBA00022478"/>
    </source>
</evidence>
<evidence type="ECO:0000256" key="13">
    <source>
        <dbReference type="ARBA" id="ARBA00023242"/>
    </source>
</evidence>
<dbReference type="CDD" id="cd02440">
    <property type="entry name" value="AdoMet_MTases"/>
    <property type="match status" value="1"/>
</dbReference>
<dbReference type="GO" id="GO:0005802">
    <property type="term" value="C:trans-Golgi network"/>
    <property type="evidence" value="ECO:0007669"/>
    <property type="project" value="TreeGrafter"/>
</dbReference>
<proteinExistence type="inferred from homology"/>
<evidence type="ECO:0000256" key="7">
    <source>
        <dbReference type="ARBA" id="ARBA00022692"/>
    </source>
</evidence>
<dbReference type="GO" id="GO:0003677">
    <property type="term" value="F:DNA binding"/>
    <property type="evidence" value="ECO:0007669"/>
    <property type="project" value="InterPro"/>
</dbReference>
<dbReference type="InterPro" id="IPR011263">
    <property type="entry name" value="DNA-dir_RNA_pol_RpoA/D/Rpb3"/>
</dbReference>
<evidence type="ECO:0000256" key="14">
    <source>
        <dbReference type="ARBA" id="ARBA00025804"/>
    </source>
</evidence>
<dbReference type="Proteomes" id="UP000324705">
    <property type="component" value="Chromosome 1A"/>
</dbReference>
<dbReference type="Gene3D" id="3.40.50.150">
    <property type="entry name" value="Vaccinia Virus protein VP39"/>
    <property type="match status" value="1"/>
</dbReference>
<dbReference type="CDD" id="cd07032">
    <property type="entry name" value="RNAP_I_II_AC40"/>
    <property type="match status" value="1"/>
</dbReference>
<evidence type="ECO:0000259" key="17">
    <source>
        <dbReference type="SMART" id="SM00662"/>
    </source>
</evidence>
<name>A0A9R0UZA6_TRITD</name>
<dbReference type="InterPro" id="IPR029063">
    <property type="entry name" value="SAM-dependent_MTases_sf"/>
</dbReference>
<dbReference type="GO" id="GO:0032259">
    <property type="term" value="P:methylation"/>
    <property type="evidence" value="ECO:0007669"/>
    <property type="project" value="UniProtKB-KW"/>
</dbReference>
<comment type="similarity">
    <text evidence="2">Belongs to the methyltransferase superfamily.</text>
</comment>
<dbReference type="FunFam" id="2.170.120.12:FF:000004">
    <property type="entry name" value="RNA polymerase I subunit 43"/>
    <property type="match status" value="1"/>
</dbReference>
<dbReference type="Pfam" id="PF01193">
    <property type="entry name" value="RNA_pol_L"/>
    <property type="match status" value="1"/>
</dbReference>
<dbReference type="InterPro" id="IPR001514">
    <property type="entry name" value="DNA-dir_RNA_pol_30-40kDasu_CS"/>
</dbReference>
<keyword evidence="8" id="KW-0735">Signal-anchor</keyword>
<evidence type="ECO:0000256" key="9">
    <source>
        <dbReference type="ARBA" id="ARBA00022989"/>
    </source>
</evidence>
<evidence type="ECO:0000256" key="3">
    <source>
        <dbReference type="ARBA" id="ARBA00022083"/>
    </source>
</evidence>
<evidence type="ECO:0000256" key="6">
    <source>
        <dbReference type="ARBA" id="ARBA00022679"/>
    </source>
</evidence>
<feature type="region of interest" description="Disordered" evidence="16">
    <location>
        <begin position="810"/>
        <end position="834"/>
    </location>
</feature>
<gene>
    <name evidence="18" type="ORF">TRITD_1Av1G149270</name>
</gene>
<dbReference type="PANTHER" id="PTHR10108:SF37">
    <property type="entry name" value="METHYLTRANSFERASE PMT6-RELATED"/>
    <property type="match status" value="1"/>
</dbReference>
<dbReference type="SUPFAM" id="SSF53335">
    <property type="entry name" value="S-adenosyl-L-methionine-dependent methyltransferases"/>
    <property type="match status" value="2"/>
</dbReference>
<evidence type="ECO:0000256" key="16">
    <source>
        <dbReference type="SAM" id="MobiDB-lite"/>
    </source>
</evidence>
<dbReference type="SMART" id="SM00662">
    <property type="entry name" value="RPOLD"/>
    <property type="match status" value="1"/>
</dbReference>
<dbReference type="InterPro" id="IPR004159">
    <property type="entry name" value="Put_SAM_MeTrfase"/>
</dbReference>
<dbReference type="Gene3D" id="3.30.1360.10">
    <property type="entry name" value="RNA polymerase, RBP11-like subunit"/>
    <property type="match status" value="1"/>
</dbReference>
<evidence type="ECO:0000256" key="1">
    <source>
        <dbReference type="ARBA" id="ARBA00004123"/>
    </source>
</evidence>
<dbReference type="GO" id="GO:0008168">
    <property type="term" value="F:methyltransferase activity"/>
    <property type="evidence" value="ECO:0007669"/>
    <property type="project" value="UniProtKB-KW"/>
</dbReference>
<comment type="subcellular location">
    <subcellularLocation>
        <location evidence="15">Endomembrane system</location>
        <topology evidence="15">Single-pass type II membrane protein</topology>
    </subcellularLocation>
    <subcellularLocation>
        <location evidence="1">Nucleus</location>
    </subcellularLocation>
</comment>
<dbReference type="GO" id="GO:0000428">
    <property type="term" value="C:DNA-directed RNA polymerase complex"/>
    <property type="evidence" value="ECO:0007669"/>
    <property type="project" value="UniProtKB-KW"/>
</dbReference>
<dbReference type="SUPFAM" id="SSF56553">
    <property type="entry name" value="Insert subdomain of RNA polymerase alpha subunit"/>
    <property type="match status" value="1"/>
</dbReference>
<reference evidence="18 19" key="1">
    <citation type="submission" date="2017-09" db="EMBL/GenBank/DDBJ databases">
        <authorList>
            <consortium name="International Durum Wheat Genome Sequencing Consortium (IDWGSC)"/>
            <person name="Milanesi L."/>
        </authorList>
    </citation>
    <scope>NUCLEOTIDE SEQUENCE [LARGE SCALE GENOMIC DNA]</scope>
    <source>
        <strain evidence="19">cv. Svevo</strain>
    </source>
</reference>
<evidence type="ECO:0000256" key="5">
    <source>
        <dbReference type="ARBA" id="ARBA00022603"/>
    </source>
</evidence>
<evidence type="ECO:0000256" key="12">
    <source>
        <dbReference type="ARBA" id="ARBA00023180"/>
    </source>
</evidence>
<evidence type="ECO:0000256" key="2">
    <source>
        <dbReference type="ARBA" id="ARBA00008361"/>
    </source>
</evidence>
<dbReference type="AlphaFoldDB" id="A0A9R0UZA6"/>
<dbReference type="InterPro" id="IPR036643">
    <property type="entry name" value="RNApol_insert_sf"/>
</dbReference>
<evidence type="ECO:0000256" key="8">
    <source>
        <dbReference type="ARBA" id="ARBA00022968"/>
    </source>
</evidence>
<dbReference type="GO" id="GO:0005768">
    <property type="term" value="C:endosome"/>
    <property type="evidence" value="ECO:0007669"/>
    <property type="project" value="TreeGrafter"/>
</dbReference>